<dbReference type="Proteomes" id="UP000190274">
    <property type="component" value="Chromosome F"/>
</dbReference>
<dbReference type="SMART" id="SM00852">
    <property type="entry name" value="MoCF_biosynth"/>
    <property type="match status" value="1"/>
</dbReference>
<dbReference type="Gene3D" id="3.40.980.10">
    <property type="entry name" value="MoaB/Mog-like domain"/>
    <property type="match status" value="1"/>
</dbReference>
<reference evidence="2 3" key="1">
    <citation type="submission" date="2016-03" db="EMBL/GenBank/DDBJ databases">
        <authorList>
            <person name="Devillers H."/>
        </authorList>
    </citation>
    <scope>NUCLEOTIDE SEQUENCE [LARGE SCALE GENOMIC DNA]</scope>
    <source>
        <strain evidence="2">CBS 10888</strain>
    </source>
</reference>
<sequence>MLSKWGALISRASYSTKMPLVKAACLIIGDEVLNGKITDTNSRFFAKYCYGLGIQLREIVTIGDQKDQICATITRLSAENDFIVTSGGIGSTHDDITYESVAAAFGLHCSLDLECQGRMTRISKPEQRYDPEALKAFYRMATLPKGAEVRNHYVVDELWVPIVSISQKVHILPGIPQLFERLLTAFVPTLKQAYHITEQDPHLYERYFVKTKKSESEIAAFLRQLQARCVEISSEIKIGSYPHYGLGFNTVSILGLSEHSIFLKELVKETLRELDGSTITAEMEEKYSDNR</sequence>
<name>A0A1G4JMH4_9SACH</name>
<dbReference type="GO" id="GO:0047884">
    <property type="term" value="F:FAD diphosphatase activity"/>
    <property type="evidence" value="ECO:0007669"/>
    <property type="project" value="EnsemblFungi"/>
</dbReference>
<dbReference type="EMBL" id="LT598458">
    <property type="protein sequence ID" value="SCU91843.1"/>
    <property type="molecule type" value="Genomic_DNA"/>
</dbReference>
<dbReference type="OrthoDB" id="448496at2759"/>
<evidence type="ECO:0000313" key="3">
    <source>
        <dbReference type="Proteomes" id="UP000190274"/>
    </source>
</evidence>
<organism evidence="2 3">
    <name type="scientific">Lachancea dasiensis</name>
    <dbReference type="NCBI Taxonomy" id="1072105"/>
    <lineage>
        <taxon>Eukaryota</taxon>
        <taxon>Fungi</taxon>
        <taxon>Dikarya</taxon>
        <taxon>Ascomycota</taxon>
        <taxon>Saccharomycotina</taxon>
        <taxon>Saccharomycetes</taxon>
        <taxon>Saccharomycetales</taxon>
        <taxon>Saccharomycetaceae</taxon>
        <taxon>Lachancea</taxon>
    </lineage>
</organism>
<dbReference type="Pfam" id="PF00994">
    <property type="entry name" value="MoCF_biosynth"/>
    <property type="match status" value="1"/>
</dbReference>
<keyword evidence="3" id="KW-1185">Reference proteome</keyword>
<dbReference type="PANTHER" id="PTHR47675:SF1">
    <property type="entry name" value="MOLYBDOPTERIN BINDING DOMAIN PROTEIN (AFU_ORTHOLOGUE AFUA_5G11210)"/>
    <property type="match status" value="1"/>
</dbReference>
<dbReference type="InterPro" id="IPR036425">
    <property type="entry name" value="MoaB/Mog-like_dom_sf"/>
</dbReference>
<dbReference type="CDD" id="cd00885">
    <property type="entry name" value="cinA"/>
    <property type="match status" value="1"/>
</dbReference>
<feature type="domain" description="MoaB/Mog" evidence="1">
    <location>
        <begin position="24"/>
        <end position="193"/>
    </location>
</feature>
<dbReference type="AlphaFoldDB" id="A0A1G4JMH4"/>
<evidence type="ECO:0000259" key="1">
    <source>
        <dbReference type="SMART" id="SM00852"/>
    </source>
</evidence>
<dbReference type="GO" id="GO:0042726">
    <property type="term" value="P:flavin-containing compound metabolic process"/>
    <property type="evidence" value="ECO:0007669"/>
    <property type="project" value="EnsemblFungi"/>
</dbReference>
<accession>A0A1G4JMH4</accession>
<dbReference type="InterPro" id="IPR001453">
    <property type="entry name" value="MoaB/Mog_dom"/>
</dbReference>
<gene>
    <name evidence="2" type="ORF">LADA_0F12464G</name>
</gene>
<dbReference type="STRING" id="1266660.A0A1G4JMH4"/>
<dbReference type="SUPFAM" id="SSF53218">
    <property type="entry name" value="Molybdenum cofactor biosynthesis proteins"/>
    <property type="match status" value="1"/>
</dbReference>
<dbReference type="PANTHER" id="PTHR47675">
    <property type="entry name" value="MOLYBDOPTERIN BINDING DOMAIN PROTEIN (AFU_ORTHOLOGUE AFUA_5G11210)"/>
    <property type="match status" value="1"/>
</dbReference>
<protein>
    <submittedName>
        <fullName evidence="2">LADA_0F12464g1_1</fullName>
    </submittedName>
</protein>
<evidence type="ECO:0000313" key="2">
    <source>
        <dbReference type="EMBL" id="SCU91843.1"/>
    </source>
</evidence>
<proteinExistence type="predicted"/>